<protein>
    <submittedName>
        <fullName evidence="1">Uncharacterized protein</fullName>
    </submittedName>
</protein>
<dbReference type="Proteomes" id="UP000265520">
    <property type="component" value="Unassembled WGS sequence"/>
</dbReference>
<name>A0A392TAS5_9FABA</name>
<accession>A0A392TAS5</accession>
<organism evidence="1 2">
    <name type="scientific">Trifolium medium</name>
    <dbReference type="NCBI Taxonomy" id="97028"/>
    <lineage>
        <taxon>Eukaryota</taxon>
        <taxon>Viridiplantae</taxon>
        <taxon>Streptophyta</taxon>
        <taxon>Embryophyta</taxon>
        <taxon>Tracheophyta</taxon>
        <taxon>Spermatophyta</taxon>
        <taxon>Magnoliopsida</taxon>
        <taxon>eudicotyledons</taxon>
        <taxon>Gunneridae</taxon>
        <taxon>Pentapetalae</taxon>
        <taxon>rosids</taxon>
        <taxon>fabids</taxon>
        <taxon>Fabales</taxon>
        <taxon>Fabaceae</taxon>
        <taxon>Papilionoideae</taxon>
        <taxon>50 kb inversion clade</taxon>
        <taxon>NPAAA clade</taxon>
        <taxon>Hologalegina</taxon>
        <taxon>IRL clade</taxon>
        <taxon>Trifolieae</taxon>
        <taxon>Trifolium</taxon>
    </lineage>
</organism>
<evidence type="ECO:0000313" key="1">
    <source>
        <dbReference type="EMBL" id="MCI57226.1"/>
    </source>
</evidence>
<evidence type="ECO:0000313" key="2">
    <source>
        <dbReference type="Proteomes" id="UP000265520"/>
    </source>
</evidence>
<dbReference type="EMBL" id="LXQA010525442">
    <property type="protein sequence ID" value="MCI57226.1"/>
    <property type="molecule type" value="Genomic_DNA"/>
</dbReference>
<comment type="caution">
    <text evidence="1">The sequence shown here is derived from an EMBL/GenBank/DDBJ whole genome shotgun (WGS) entry which is preliminary data.</text>
</comment>
<feature type="non-terminal residue" evidence="1">
    <location>
        <position position="38"/>
    </location>
</feature>
<sequence length="38" mass="3778">MASFFPYFGGYGATIACGSAVAYTGGGVDTDCGSFSIE</sequence>
<reference evidence="1 2" key="1">
    <citation type="journal article" date="2018" name="Front. Plant Sci.">
        <title>Red Clover (Trifolium pratense) and Zigzag Clover (T. medium) - A Picture of Genomic Similarities and Differences.</title>
        <authorList>
            <person name="Dluhosova J."/>
            <person name="Istvanek J."/>
            <person name="Nedelnik J."/>
            <person name="Repkova J."/>
        </authorList>
    </citation>
    <scope>NUCLEOTIDE SEQUENCE [LARGE SCALE GENOMIC DNA]</scope>
    <source>
        <strain evidence="2">cv. 10/8</strain>
        <tissue evidence="1">Leaf</tissue>
    </source>
</reference>
<proteinExistence type="predicted"/>
<keyword evidence="2" id="KW-1185">Reference proteome</keyword>
<dbReference type="AlphaFoldDB" id="A0A392TAS5"/>